<name>A0A6C7E4W8_ILUCY</name>
<protein>
    <recommendedName>
        <fullName evidence="1">Glutamine amidotransferase domain-containing protein</fullName>
    </recommendedName>
</protein>
<dbReference type="SUPFAM" id="SSF52317">
    <property type="entry name" value="Class I glutamine amidotransferase-like"/>
    <property type="match status" value="1"/>
</dbReference>
<dbReference type="InterPro" id="IPR017926">
    <property type="entry name" value="GATASE"/>
</dbReference>
<dbReference type="InterPro" id="IPR029062">
    <property type="entry name" value="Class_I_gatase-like"/>
</dbReference>
<gene>
    <name evidence="2" type="ORF">YM304_13170</name>
</gene>
<evidence type="ECO:0000259" key="1">
    <source>
        <dbReference type="Pfam" id="PF00117"/>
    </source>
</evidence>
<evidence type="ECO:0000313" key="3">
    <source>
        <dbReference type="Proteomes" id="UP000011863"/>
    </source>
</evidence>
<dbReference type="GO" id="GO:0005829">
    <property type="term" value="C:cytosol"/>
    <property type="evidence" value="ECO:0007669"/>
    <property type="project" value="TreeGrafter"/>
</dbReference>
<dbReference type="Gene3D" id="3.40.50.880">
    <property type="match status" value="1"/>
</dbReference>
<dbReference type="OrthoDB" id="5196541at2"/>
<sequence length="227" mass="25285">MIVFVDYEHAEGHASSWGEKMLAARARITYRLEDLSGDNCMLVRYDHVTPELLDRLDARAVFISGNGTDPSRYDPASLEPLAEIVRSGRRPIFGFCGGFQFLADALGAEVSPLDVAADSPDAERLRPFPDGRLGEIGYGPVELLADHPLLAGLDAEPIMRHAHYLEVKQPPAGFDLLASTSITKVQMAVNEQRRIVGTQFHPEYWTDEHPDGEQLIRNFLTWADLTR</sequence>
<dbReference type="InterPro" id="IPR044992">
    <property type="entry name" value="ChyE-like"/>
</dbReference>
<proteinExistence type="predicted"/>
<dbReference type="PANTHER" id="PTHR42695">
    <property type="entry name" value="GLUTAMINE AMIDOTRANSFERASE YLR126C-RELATED"/>
    <property type="match status" value="1"/>
</dbReference>
<accession>A0A6C7E4W8</accession>
<keyword evidence="3" id="KW-1185">Reference proteome</keyword>
<dbReference type="Proteomes" id="UP000011863">
    <property type="component" value="Chromosome"/>
</dbReference>
<dbReference type="Pfam" id="PF00117">
    <property type="entry name" value="GATase"/>
    <property type="match status" value="1"/>
</dbReference>
<dbReference type="EMBL" id="AP012057">
    <property type="protein sequence ID" value="BAN01631.1"/>
    <property type="molecule type" value="Genomic_DNA"/>
</dbReference>
<dbReference type="RefSeq" id="WP_015440878.1">
    <property type="nucleotide sequence ID" value="NC_020520.1"/>
</dbReference>
<evidence type="ECO:0000313" key="2">
    <source>
        <dbReference type="EMBL" id="BAN01631.1"/>
    </source>
</evidence>
<dbReference type="PROSITE" id="PS51273">
    <property type="entry name" value="GATASE_TYPE_1"/>
    <property type="match status" value="1"/>
</dbReference>
<dbReference type="PANTHER" id="PTHR42695:SF5">
    <property type="entry name" value="GLUTAMINE AMIDOTRANSFERASE YLR126C-RELATED"/>
    <property type="match status" value="1"/>
</dbReference>
<reference evidence="2 3" key="1">
    <citation type="journal article" date="2013" name="Int. J. Syst. Evol. Microbiol.">
        <title>Ilumatobacter nonamiense sp. nov. and Ilumatobacter coccineum sp. nov., isolated from seashore sand.</title>
        <authorList>
            <person name="Matsumoto A."/>
            <person name="Kasai H."/>
            <person name="Matsuo Y."/>
            <person name="Shizuri Y."/>
            <person name="Ichikawa N."/>
            <person name="Fujita N."/>
            <person name="Omura S."/>
            <person name="Takahashi Y."/>
        </authorList>
    </citation>
    <scope>NUCLEOTIDE SEQUENCE [LARGE SCALE GENOMIC DNA]</scope>
    <source>
        <strain evidence="3">NBRC 103263 / KCTC 29153 / YM16-304</strain>
    </source>
</reference>
<feature type="domain" description="Glutamine amidotransferase" evidence="1">
    <location>
        <begin position="39"/>
        <end position="220"/>
    </location>
</feature>
<dbReference type="KEGG" id="aym:YM304_13170"/>
<dbReference type="AlphaFoldDB" id="A0A6C7E4W8"/>
<organism evidence="2 3">
    <name type="scientific">Ilumatobacter coccineus (strain NBRC 103263 / KCTC 29153 / YM16-304)</name>
    <dbReference type="NCBI Taxonomy" id="1313172"/>
    <lineage>
        <taxon>Bacteria</taxon>
        <taxon>Bacillati</taxon>
        <taxon>Actinomycetota</taxon>
        <taxon>Acidimicrobiia</taxon>
        <taxon>Acidimicrobiales</taxon>
        <taxon>Ilumatobacteraceae</taxon>
        <taxon>Ilumatobacter</taxon>
    </lineage>
</organism>